<gene>
    <name evidence="15" type="primary">YME2</name>
    <name evidence="15" type="ORF">LTR24_002634</name>
</gene>
<keyword evidence="12" id="KW-0507">mRNA processing</keyword>
<keyword evidence="4" id="KW-0812">Transmembrane</keyword>
<keyword evidence="6" id="KW-0809">Transit peptide</keyword>
<evidence type="ECO:0000256" key="2">
    <source>
        <dbReference type="ARBA" id="ARBA00010320"/>
    </source>
</evidence>
<evidence type="ECO:0000256" key="7">
    <source>
        <dbReference type="ARBA" id="ARBA00022989"/>
    </source>
</evidence>
<dbReference type="InterPro" id="IPR035979">
    <property type="entry name" value="RBD_domain_sf"/>
</dbReference>
<feature type="compositionally biased region" description="Polar residues" evidence="13">
    <location>
        <begin position="38"/>
        <end position="51"/>
    </location>
</feature>
<keyword evidence="11 12" id="KW-0694">RNA-binding</keyword>
<dbReference type="SUPFAM" id="SSF52540">
    <property type="entry name" value="P-loop containing nucleoside triphosphate hydrolases"/>
    <property type="match status" value="1"/>
</dbReference>
<dbReference type="PROSITE" id="PS50102">
    <property type="entry name" value="RRM"/>
    <property type="match status" value="1"/>
</dbReference>
<dbReference type="Pfam" id="PF00076">
    <property type="entry name" value="RRM_1"/>
    <property type="match status" value="1"/>
</dbReference>
<dbReference type="Pfam" id="PF10443">
    <property type="entry name" value="RNA12"/>
    <property type="match status" value="1"/>
</dbReference>
<comment type="subcellular location">
    <subcellularLocation>
        <location evidence="1 12">Mitochondrion inner membrane</location>
        <topology evidence="1 12">Single-pass membrane protein</topology>
    </subcellularLocation>
</comment>
<protein>
    <recommendedName>
        <fullName evidence="3 12">Mitochondrial escape protein 2</fullName>
    </recommendedName>
</protein>
<dbReference type="SUPFAM" id="SSF54928">
    <property type="entry name" value="RNA-binding domain, RBD"/>
    <property type="match status" value="1"/>
</dbReference>
<evidence type="ECO:0000256" key="4">
    <source>
        <dbReference type="ARBA" id="ARBA00022692"/>
    </source>
</evidence>
<dbReference type="Gene3D" id="3.30.70.330">
    <property type="match status" value="1"/>
</dbReference>
<evidence type="ECO:0000313" key="16">
    <source>
        <dbReference type="Proteomes" id="UP001345013"/>
    </source>
</evidence>
<evidence type="ECO:0000256" key="8">
    <source>
        <dbReference type="ARBA" id="ARBA00023128"/>
    </source>
</evidence>
<name>A0ABR0KH28_9EURO</name>
<comment type="caution">
    <text evidence="15">The sequence shown here is derived from an EMBL/GenBank/DDBJ whole genome shotgun (WGS) entry which is preliminary data.</text>
</comment>
<feature type="region of interest" description="Disordered" evidence="13">
    <location>
        <begin position="36"/>
        <end position="58"/>
    </location>
</feature>
<evidence type="ECO:0000256" key="3">
    <source>
        <dbReference type="ARBA" id="ARBA00020222"/>
    </source>
</evidence>
<keyword evidence="16" id="KW-1185">Reference proteome</keyword>
<evidence type="ECO:0000256" key="9">
    <source>
        <dbReference type="ARBA" id="ARBA00023136"/>
    </source>
</evidence>
<comment type="similarity">
    <text evidence="2 12">Belongs to the YME2 family.</text>
</comment>
<dbReference type="InterPro" id="IPR000504">
    <property type="entry name" value="RRM_dom"/>
</dbReference>
<keyword evidence="8 12" id="KW-0496">Mitochondrion</keyword>
<evidence type="ECO:0000256" key="6">
    <source>
        <dbReference type="ARBA" id="ARBA00022946"/>
    </source>
</evidence>
<organism evidence="15 16">
    <name type="scientific">Lithohypha guttulata</name>
    <dbReference type="NCBI Taxonomy" id="1690604"/>
    <lineage>
        <taxon>Eukaryota</taxon>
        <taxon>Fungi</taxon>
        <taxon>Dikarya</taxon>
        <taxon>Ascomycota</taxon>
        <taxon>Pezizomycotina</taxon>
        <taxon>Eurotiomycetes</taxon>
        <taxon>Chaetothyriomycetidae</taxon>
        <taxon>Chaetothyriales</taxon>
        <taxon>Trichomeriaceae</taxon>
        <taxon>Lithohypha</taxon>
    </lineage>
</organism>
<dbReference type="InterPro" id="IPR034260">
    <property type="entry name" value="Yme2_RRM"/>
</dbReference>
<keyword evidence="7" id="KW-1133">Transmembrane helix</keyword>
<comment type="function">
    <text evidence="10 12">Plays a role in maintaining the mitochondrial genome and in controlling the mtDNA escape. Involved in the regulation of mtDNA nucleotide structure and number. May have a dispensable role in early maturation of pre-rRNA.</text>
</comment>
<dbReference type="PANTHER" id="PTHR32198:SF2">
    <property type="entry name" value="MITOCHONDRIAL ESCAPE PROTEIN 2"/>
    <property type="match status" value="1"/>
</dbReference>
<dbReference type="InterPro" id="IPR012677">
    <property type="entry name" value="Nucleotide-bd_a/b_plait_sf"/>
</dbReference>
<dbReference type="CDD" id="cd12433">
    <property type="entry name" value="RRM_Yme2p_like"/>
    <property type="match status" value="1"/>
</dbReference>
<feature type="domain" description="RRM" evidence="14">
    <location>
        <begin position="196"/>
        <end position="288"/>
    </location>
</feature>
<keyword evidence="5 12" id="KW-0999">Mitochondrion inner membrane</keyword>
<keyword evidence="9" id="KW-0472">Membrane</keyword>
<sequence length="840" mass="94915">MISSRGVLRQWQRPQRLLSLQRQCIHSIRDQRPKPSVLSLTSINRRPSSSDTGEDETGHINIAPNEGIFFLDNILPLKLQWLTRLPFVDGSSIVSAYKKVNSPNIALADPNGIVSRALPSNLPIKITSVIPRVREGGAYIKFQYDASIAAEELEGTVKEYLKEKPIKPWFNPLRQVRAFLVRGKPWIEDLYRLPSSKVKVEFLPTSPEASAAELSQETLYSLFRRYGTILEMVSQPSESKVAPRFAYIYFSRVRFATMAKNCMHGFTLVEESGGGKSGTLLKLSYEPRVRGKWFRDWITSHPRIVIPVLAALIAALSVSIFDPIRTWSIKVHILHGLHLENNKYYQWLRKQLSRGYDYIRFSPKKAEDDTLDAIWEDRHSQMEQLKTWMSESLDTFIVVQGPRGSGKKQLVEQALKDEPHKLVIDCKKIQEARGDSQTINAAAAEVGYRPVFSWMNSFSSMIDLAAMGTIGTKTGFSETVENQLVKIWANTSSALRSIALSCRKKDDRDASLPDDEWLEAHPEHRPLVIVDNFLHKSAESGADLVYDKLAEWAADVVTHNIAHVIFLTTDVSFSKSLSKALPDRVFRLVTLGDCSPEVAKKVVLRYLDADAVSKEGEQKLTPSQLRNDINELDEVIQVLGGRLTDLEFLARRIHAGESPGRAVKQIIEQSASEILKMYLLDAEKSWTPQQAWVLIRELAANEELRYNEILLNDMFSKNGEQSLQTLEQAELISITSVNGRPNKVKPGKPVYLSAFQYLTEDEVLHSRLDLTIFKMLAAGENSTIQSCEEELQKLAALPGTPAQMKPRIKYLLDKAAASQDKIVNYEAKISRLKKILNEKY</sequence>
<evidence type="ECO:0000256" key="13">
    <source>
        <dbReference type="SAM" id="MobiDB-lite"/>
    </source>
</evidence>
<proteinExistence type="inferred from homology"/>
<evidence type="ECO:0000256" key="12">
    <source>
        <dbReference type="RuleBase" id="RU367108"/>
    </source>
</evidence>
<dbReference type="InterPro" id="IPR018850">
    <property type="entry name" value="Mt_escape_2_C"/>
</dbReference>
<dbReference type="Proteomes" id="UP001345013">
    <property type="component" value="Unassembled WGS sequence"/>
</dbReference>
<evidence type="ECO:0000256" key="1">
    <source>
        <dbReference type="ARBA" id="ARBA00004434"/>
    </source>
</evidence>
<accession>A0ABR0KH28</accession>
<dbReference type="PANTHER" id="PTHR32198">
    <property type="entry name" value="MITOCHONDRIAL ESCAPE PROTEIN 2"/>
    <property type="match status" value="1"/>
</dbReference>
<evidence type="ECO:0000256" key="5">
    <source>
        <dbReference type="ARBA" id="ARBA00022792"/>
    </source>
</evidence>
<evidence type="ECO:0000313" key="15">
    <source>
        <dbReference type="EMBL" id="KAK5096229.1"/>
    </source>
</evidence>
<reference evidence="15 16" key="1">
    <citation type="submission" date="2023-08" db="EMBL/GenBank/DDBJ databases">
        <title>Black Yeasts Isolated from many extreme environments.</title>
        <authorList>
            <person name="Coleine C."/>
            <person name="Stajich J.E."/>
            <person name="Selbmann L."/>
        </authorList>
    </citation>
    <scope>NUCLEOTIDE SEQUENCE [LARGE SCALE GENOMIC DNA]</scope>
    <source>
        <strain evidence="15 16">CCFEE 5885</strain>
    </source>
</reference>
<evidence type="ECO:0000259" key="14">
    <source>
        <dbReference type="PROSITE" id="PS50102"/>
    </source>
</evidence>
<dbReference type="InterPro" id="IPR027417">
    <property type="entry name" value="P-loop_NTPase"/>
</dbReference>
<evidence type="ECO:0000256" key="10">
    <source>
        <dbReference type="ARBA" id="ARBA00025276"/>
    </source>
</evidence>
<dbReference type="InterPro" id="IPR039627">
    <property type="entry name" value="Yme2_C"/>
</dbReference>
<dbReference type="EMBL" id="JAVRRG010000023">
    <property type="protein sequence ID" value="KAK5096229.1"/>
    <property type="molecule type" value="Genomic_DNA"/>
</dbReference>
<evidence type="ECO:0000256" key="11">
    <source>
        <dbReference type="PROSITE-ProRule" id="PRU00176"/>
    </source>
</evidence>